<dbReference type="GO" id="GO:0005634">
    <property type="term" value="C:nucleus"/>
    <property type="evidence" value="ECO:0007669"/>
    <property type="project" value="UniProtKB-SubCell"/>
</dbReference>
<dbReference type="Pfam" id="PF01221">
    <property type="entry name" value="Dynein_light"/>
    <property type="match status" value="1"/>
</dbReference>
<dbReference type="PANTHER" id="PTHR11886:SF91">
    <property type="entry name" value="DYNEIN LIGHT CHAIN 1, CYTOPLASMIC"/>
    <property type="match status" value="1"/>
</dbReference>
<dbReference type="GO" id="GO:0005868">
    <property type="term" value="C:cytoplasmic dynein complex"/>
    <property type="evidence" value="ECO:0007669"/>
    <property type="project" value="TreeGrafter"/>
</dbReference>
<keyword evidence="4 10" id="KW-0963">Cytoplasm</keyword>
<keyword evidence="6" id="KW-0509">mRNA transport</keyword>
<evidence type="ECO:0000256" key="7">
    <source>
        <dbReference type="ARBA" id="ARBA00022927"/>
    </source>
</evidence>
<comment type="subcellular location">
    <subcellularLocation>
        <location evidence="2 10">Cytoplasm</location>
        <location evidence="2 10">Cytoskeleton</location>
    </subcellularLocation>
    <subcellularLocation>
        <location evidence="1">Nucleus</location>
    </subcellularLocation>
</comment>
<evidence type="ECO:0000256" key="3">
    <source>
        <dbReference type="ARBA" id="ARBA00022448"/>
    </source>
</evidence>
<comment type="similarity">
    <text evidence="10">Belongs to the dynein light chain family.</text>
</comment>
<dbReference type="Proteomes" id="UP000660247">
    <property type="component" value="Unassembled WGS sequence"/>
</dbReference>
<dbReference type="GO" id="GO:0005874">
    <property type="term" value="C:microtubule"/>
    <property type="evidence" value="ECO:0007669"/>
    <property type="project" value="UniProtKB-KW"/>
</dbReference>
<keyword evidence="7" id="KW-0653">Protein transport</keyword>
<accession>A0A851CY44</accession>
<keyword evidence="5 10" id="KW-0493">Microtubule</keyword>
<dbReference type="PANTHER" id="PTHR11886">
    <property type="entry name" value="DYNEIN LIGHT CHAIN"/>
    <property type="match status" value="1"/>
</dbReference>
<dbReference type="Gene3D" id="3.30.740.10">
    <property type="entry name" value="Protein Inhibitor Of Neuronal Nitric Oxide Synthase"/>
    <property type="match status" value="1"/>
</dbReference>
<keyword evidence="10" id="KW-0505">Motor protein</keyword>
<evidence type="ECO:0000256" key="2">
    <source>
        <dbReference type="ARBA" id="ARBA00004245"/>
    </source>
</evidence>
<evidence type="ECO:0000313" key="11">
    <source>
        <dbReference type="EMBL" id="NWI62005.1"/>
    </source>
</evidence>
<dbReference type="FunFam" id="3.30.740.10:FF:000005">
    <property type="entry name" value="Dynein light chain"/>
    <property type="match status" value="1"/>
</dbReference>
<comment type="caution">
    <text evidence="11">The sequence shown here is derived from an EMBL/GenBank/DDBJ whole genome shotgun (WGS) entry which is preliminary data.</text>
</comment>
<dbReference type="SUPFAM" id="SSF54648">
    <property type="entry name" value="DLC"/>
    <property type="match status" value="1"/>
</dbReference>
<dbReference type="GO" id="GO:0015031">
    <property type="term" value="P:protein transport"/>
    <property type="evidence" value="ECO:0007669"/>
    <property type="project" value="UniProtKB-KW"/>
</dbReference>
<keyword evidence="9" id="KW-0539">Nucleus</keyword>
<dbReference type="EMBL" id="WEIS01000400">
    <property type="protein sequence ID" value="NWI62005.1"/>
    <property type="molecule type" value="Genomic_DNA"/>
</dbReference>
<evidence type="ECO:0000256" key="10">
    <source>
        <dbReference type="RuleBase" id="RU365010"/>
    </source>
</evidence>
<evidence type="ECO:0000256" key="8">
    <source>
        <dbReference type="ARBA" id="ARBA00023212"/>
    </source>
</evidence>
<dbReference type="OrthoDB" id="10033309at2759"/>
<reference evidence="11" key="1">
    <citation type="submission" date="2019-10" db="EMBL/GenBank/DDBJ databases">
        <title>Bird 10,000 Genomes (B10K) Project - Family phase.</title>
        <authorList>
            <person name="Zhang G."/>
        </authorList>
    </citation>
    <scope>NUCLEOTIDE SEQUENCE</scope>
    <source>
        <strain evidence="11">B10K-DU-002-69</strain>
        <tissue evidence="11">Muscle</tissue>
    </source>
</reference>
<dbReference type="SMART" id="SM01375">
    <property type="entry name" value="Dynein_light"/>
    <property type="match status" value="1"/>
</dbReference>
<dbReference type="GO" id="GO:0045505">
    <property type="term" value="F:dynein intermediate chain binding"/>
    <property type="evidence" value="ECO:0007669"/>
    <property type="project" value="TreeGrafter"/>
</dbReference>
<keyword evidence="3" id="KW-0813">Transport</keyword>
<feature type="non-terminal residue" evidence="11">
    <location>
        <position position="1"/>
    </location>
</feature>
<feature type="non-terminal residue" evidence="11">
    <location>
        <position position="89"/>
    </location>
</feature>
<evidence type="ECO:0000256" key="5">
    <source>
        <dbReference type="ARBA" id="ARBA00022701"/>
    </source>
</evidence>
<dbReference type="GO" id="GO:0051028">
    <property type="term" value="P:mRNA transport"/>
    <property type="evidence" value="ECO:0007669"/>
    <property type="project" value="UniProtKB-KW"/>
</dbReference>
<keyword evidence="12" id="KW-1185">Reference proteome</keyword>
<keyword evidence="8 10" id="KW-0206">Cytoskeleton</keyword>
<protein>
    <recommendedName>
        <fullName evidence="10">Dynein light chain</fullName>
    </recommendedName>
</protein>
<dbReference type="InterPro" id="IPR001372">
    <property type="entry name" value="Dynein_light_chain_typ-1/2"/>
</dbReference>
<dbReference type="AlphaFoldDB" id="A0A851CY44"/>
<organism evidence="11 12">
    <name type="scientific">Todus mexicanus</name>
    <name type="common">Puerto Rican tody</name>
    <dbReference type="NCBI Taxonomy" id="135184"/>
    <lineage>
        <taxon>Eukaryota</taxon>
        <taxon>Metazoa</taxon>
        <taxon>Chordata</taxon>
        <taxon>Craniata</taxon>
        <taxon>Vertebrata</taxon>
        <taxon>Euteleostomi</taxon>
        <taxon>Archelosauria</taxon>
        <taxon>Archosauria</taxon>
        <taxon>Dinosauria</taxon>
        <taxon>Saurischia</taxon>
        <taxon>Theropoda</taxon>
        <taxon>Coelurosauria</taxon>
        <taxon>Aves</taxon>
        <taxon>Neognathae</taxon>
        <taxon>Neoaves</taxon>
        <taxon>Telluraves</taxon>
        <taxon>Coraciimorphae</taxon>
        <taxon>Coraciiformes</taxon>
        <taxon>Todidae</taxon>
        <taxon>Todus</taxon>
    </lineage>
</organism>
<gene>
    <name evidence="11" type="primary">Dynll2_0</name>
    <name evidence="11" type="ORF">TODMEX_R09204</name>
</gene>
<dbReference type="InterPro" id="IPR037177">
    <property type="entry name" value="DLC_sf"/>
</dbReference>
<evidence type="ECO:0000256" key="9">
    <source>
        <dbReference type="ARBA" id="ARBA00023242"/>
    </source>
</evidence>
<proteinExistence type="inferred from homology"/>
<evidence type="ECO:0000256" key="4">
    <source>
        <dbReference type="ARBA" id="ARBA00022490"/>
    </source>
</evidence>
<keyword evidence="10" id="KW-0243">Dynein</keyword>
<dbReference type="GO" id="GO:0044458">
    <property type="term" value="P:motile cilium assembly"/>
    <property type="evidence" value="ECO:0007669"/>
    <property type="project" value="TreeGrafter"/>
</dbReference>
<sequence>LGGQAAAIMDVNVSEEMQHSAVECAALATEKHDVEREIAVLTKRQFEKKYSPTRRCTVGRLFGSSASQEAKHSIFFLVLGVNTLLFKAG</sequence>
<evidence type="ECO:0000256" key="6">
    <source>
        <dbReference type="ARBA" id="ARBA00022816"/>
    </source>
</evidence>
<evidence type="ECO:0000256" key="1">
    <source>
        <dbReference type="ARBA" id="ARBA00004123"/>
    </source>
</evidence>
<dbReference type="GO" id="GO:0035721">
    <property type="term" value="P:intraciliary retrograde transport"/>
    <property type="evidence" value="ECO:0007669"/>
    <property type="project" value="TreeGrafter"/>
</dbReference>
<name>A0A851CY44_TODME</name>
<dbReference type="GO" id="GO:0005929">
    <property type="term" value="C:cilium"/>
    <property type="evidence" value="ECO:0007669"/>
    <property type="project" value="GOC"/>
</dbReference>
<evidence type="ECO:0000313" key="12">
    <source>
        <dbReference type="Proteomes" id="UP000660247"/>
    </source>
</evidence>